<feature type="transmembrane region" description="Helical" evidence="13">
    <location>
        <begin position="210"/>
        <end position="229"/>
    </location>
</feature>
<evidence type="ECO:0000313" key="15">
    <source>
        <dbReference type="EMBL" id="KAF7420920.1"/>
    </source>
</evidence>
<sequence>MSSASPSTLRQRTATSAAKEPTPNTTLSSGADEPVKATQDEVVWGKTPSGEVFRVPVTYDVLTLFHPSYPKSHLDIFNLSLLGLQLVLFALLPQSVSRVFFVLYFAFWRAAYDAGLGWVLTQQSKKKWIVRQIQKLGWLDEKRCPKMRAWIRDQLKGKMGKDYSFDELPLEYNTWLLFRQLVDVILLNDFLAYCMFAFTCFRVPQGLSLGVHVLRWLGGIALILFNLWVKTEAHDVVKDYGWYWGDVFFQRGALVFNGVFELAPHPMYSVGYAGYYGLSLLSGSYAVLFVSLAAHAAQFGFLVTFENPRKIAKGQIFMQSSSNSGASTPGDGPATLLSGGRKVLSQHDLLNRYFRRDAVVFYNVDVFRANDFMFALLIVYSVLFALLPFSRMTNSMVLALHSTHAFIWCIFHCFGLGSVLKAQSERKFLVKHFLRNYHYDNVHSNGARGRGRTDAIAEAFSNWKAVYNLSMCMTNVTFMSVVWKTYSIPHDWTVGSELLRHTIGVILCGLHVWSTRESFEVLGVFGWFFGDFFMEEFPTNLEYTGIYRYLNNPEVMGGAAWFGGALISGSKLVLSLAVMRHLSHWWFLSYVENPHMRKLYGDSLRKDAGFVKVMKTVASRNAQLLESRAGKHAPELRRVAKEVKGTFDKVFEETAEAVEDFLAKSRPRISEVVQDTKVLLQQSRERLVITRISSDISSYDTTKYRLSIIPHSPDESLRFHIGEPIKVKWQAPSVHSRRDWIGIYRVGANKSKLVTKTSSMGMWVPVHDDEWDGDIPLGRDKPIAPQHESETGVVVFKGDALPWQVGKYEVRYHHDGKYNVMGIDGPFEIYANAPATLDFASVRECLMQIVPLCLDSDPSLIPLSCKAPPTSGTEASLSSEYQGARDPDDFSFWSERQAKRISAVIKQTFDEEYAPEVIVADANLTTLAHRILLSKEISS</sequence>
<evidence type="ECO:0000256" key="6">
    <source>
        <dbReference type="ARBA" id="ARBA00022692"/>
    </source>
</evidence>
<evidence type="ECO:0000256" key="8">
    <source>
        <dbReference type="ARBA" id="ARBA00022989"/>
    </source>
</evidence>
<feature type="transmembrane region" description="Helical" evidence="13">
    <location>
        <begin position="184"/>
        <end position="204"/>
    </location>
</feature>
<dbReference type="AlphaFoldDB" id="A0A8H6ZLU2"/>
<dbReference type="RefSeq" id="XP_036626778.1">
    <property type="nucleotide sequence ID" value="XM_036780923.1"/>
</dbReference>
<dbReference type="PANTHER" id="PTHR32138">
    <property type="entry name" value="PHOSPHATIDYLETHANOLAMINE N-METHYLTRANSFERASE"/>
    <property type="match status" value="1"/>
</dbReference>
<keyword evidence="7 13" id="KW-0256">Endoplasmic reticulum</keyword>
<keyword evidence="3 13" id="KW-0489">Methyltransferase</keyword>
<keyword evidence="11 13" id="KW-0594">Phospholipid biosynthesis</keyword>
<accession>A0A8H6ZLU2</accession>
<dbReference type="PIRSF" id="PIRSF000383">
    <property type="entry name" value="PEAMT"/>
    <property type="match status" value="1"/>
</dbReference>
<comment type="function">
    <text evidence="13">Catalyzes the first step of the methylation pathway of phosphatidylcholine biosynthesis, the SAM-dependent methylation of phosphatidylethanolamine (PE) to phosphatidylmonomethylethanolamine (PMME).</text>
</comment>
<dbReference type="GO" id="GO:0006656">
    <property type="term" value="P:phosphatidylcholine biosynthetic process"/>
    <property type="evidence" value="ECO:0007669"/>
    <property type="project" value="UniProtKB-UniRule"/>
</dbReference>
<evidence type="ECO:0000256" key="3">
    <source>
        <dbReference type="ARBA" id="ARBA00022603"/>
    </source>
</evidence>
<comment type="caution">
    <text evidence="15">The sequence shown here is derived from an EMBL/GenBank/DDBJ whole genome shotgun (WGS) entry which is preliminary data.</text>
</comment>
<dbReference type="EMBL" id="JACETU010000009">
    <property type="protein sequence ID" value="KAF7420920.1"/>
    <property type="molecule type" value="Genomic_DNA"/>
</dbReference>
<keyword evidence="16" id="KW-1185">Reference proteome</keyword>
<protein>
    <recommendedName>
        <fullName evidence="13">Phosphatidylethanolamine N-methyltransferase</fullName>
        <shortName evidence="13">PEAMT</shortName>
        <ecNumber evidence="13">2.1.1.17</ecNumber>
    </recommendedName>
</protein>
<organism evidence="15 16">
    <name type="scientific">Pleurotus ostreatus</name>
    <name type="common">Oyster mushroom</name>
    <name type="synonym">White-rot fungus</name>
    <dbReference type="NCBI Taxonomy" id="5322"/>
    <lineage>
        <taxon>Eukaryota</taxon>
        <taxon>Fungi</taxon>
        <taxon>Dikarya</taxon>
        <taxon>Basidiomycota</taxon>
        <taxon>Agaricomycotina</taxon>
        <taxon>Agaricomycetes</taxon>
        <taxon>Agaricomycetidae</taxon>
        <taxon>Agaricales</taxon>
        <taxon>Pleurotineae</taxon>
        <taxon>Pleurotaceae</taxon>
        <taxon>Pleurotus</taxon>
    </lineage>
</organism>
<evidence type="ECO:0000256" key="12">
    <source>
        <dbReference type="ARBA" id="ARBA00023264"/>
    </source>
</evidence>
<dbReference type="VEuPathDB" id="FungiDB:PC9H_011439"/>
<dbReference type="InterPro" id="IPR016219">
    <property type="entry name" value="Phosphatid-EA_MeTrfase_fun"/>
</dbReference>
<dbReference type="InterPro" id="IPR007318">
    <property type="entry name" value="Phopholipid_MeTrfase"/>
</dbReference>
<dbReference type="OrthoDB" id="4583at2759"/>
<comment type="caution">
    <text evidence="13">Lacks conserved residue(s) required for the propagation of feature annotation.</text>
</comment>
<evidence type="ECO:0000256" key="5">
    <source>
        <dbReference type="ARBA" id="ARBA00022691"/>
    </source>
</evidence>
<dbReference type="Proteomes" id="UP000623687">
    <property type="component" value="Unassembled WGS sequence"/>
</dbReference>
<comment type="pathway">
    <text evidence="13">Phospholipid metabolism; phosphatidylcholine biosynthesis.</text>
</comment>
<evidence type="ECO:0000256" key="13">
    <source>
        <dbReference type="RuleBase" id="RU361122"/>
    </source>
</evidence>
<evidence type="ECO:0000256" key="9">
    <source>
        <dbReference type="ARBA" id="ARBA00023098"/>
    </source>
</evidence>
<keyword evidence="9 13" id="KW-0443">Lipid metabolism</keyword>
<dbReference type="UniPathway" id="UPA00753"/>
<comment type="subcellular location">
    <subcellularLocation>
        <location evidence="1">Endomembrane system</location>
        <topology evidence="1">Multi-pass membrane protein</topology>
    </subcellularLocation>
    <subcellularLocation>
        <location evidence="13">Endoplasmic reticulum membrane</location>
        <topology evidence="13">Multi-pass membrane protein</topology>
    </subcellularLocation>
</comment>
<feature type="compositionally biased region" description="Polar residues" evidence="14">
    <location>
        <begin position="1"/>
        <end position="29"/>
    </location>
</feature>
<dbReference type="Pfam" id="PF04191">
    <property type="entry name" value="PEMT"/>
    <property type="match status" value="2"/>
</dbReference>
<keyword evidence="4 13" id="KW-0808">Transferase</keyword>
<evidence type="ECO:0000256" key="1">
    <source>
        <dbReference type="ARBA" id="ARBA00004127"/>
    </source>
</evidence>
<evidence type="ECO:0000313" key="16">
    <source>
        <dbReference type="Proteomes" id="UP000623687"/>
    </source>
</evidence>
<evidence type="ECO:0000256" key="7">
    <source>
        <dbReference type="ARBA" id="ARBA00022824"/>
    </source>
</evidence>
<evidence type="ECO:0000256" key="2">
    <source>
        <dbReference type="ARBA" id="ARBA00022516"/>
    </source>
</evidence>
<evidence type="ECO:0000256" key="10">
    <source>
        <dbReference type="ARBA" id="ARBA00023136"/>
    </source>
</evidence>
<feature type="transmembrane region" description="Helical" evidence="13">
    <location>
        <begin position="280"/>
        <end position="305"/>
    </location>
</feature>
<dbReference type="GeneID" id="59381257"/>
<dbReference type="EC" id="2.1.1.17" evidence="13"/>
<keyword evidence="5 13" id="KW-0949">S-adenosyl-L-methionine</keyword>
<evidence type="ECO:0000256" key="11">
    <source>
        <dbReference type="ARBA" id="ARBA00023209"/>
    </source>
</evidence>
<keyword evidence="6 13" id="KW-0812">Transmembrane</keyword>
<dbReference type="GO" id="GO:0032259">
    <property type="term" value="P:methylation"/>
    <property type="evidence" value="ECO:0007669"/>
    <property type="project" value="UniProtKB-KW"/>
</dbReference>
<feature type="transmembrane region" description="Helical" evidence="13">
    <location>
        <begin position="372"/>
        <end position="390"/>
    </location>
</feature>
<feature type="transmembrane region" description="Helical" evidence="13">
    <location>
        <begin position="396"/>
        <end position="420"/>
    </location>
</feature>
<dbReference type="GO" id="GO:0004608">
    <property type="term" value="F:phosphatidylethanolamine N-methyltransferase activity"/>
    <property type="evidence" value="ECO:0007669"/>
    <property type="project" value="UniProtKB-UniRule"/>
</dbReference>
<dbReference type="Gene3D" id="2.60.40.2840">
    <property type="match status" value="1"/>
</dbReference>
<dbReference type="PROSITE" id="PS51598">
    <property type="entry name" value="SAM_CHO2"/>
    <property type="match status" value="1"/>
</dbReference>
<keyword evidence="12 13" id="KW-1208">Phospholipid metabolism</keyword>
<evidence type="ECO:0000256" key="14">
    <source>
        <dbReference type="SAM" id="MobiDB-lite"/>
    </source>
</evidence>
<keyword evidence="2 13" id="KW-0444">Lipid biosynthesis</keyword>
<proteinExistence type="inferred from homology"/>
<keyword evidence="8 13" id="KW-1133">Transmembrane helix</keyword>
<reference evidence="15" key="1">
    <citation type="submission" date="2019-07" db="EMBL/GenBank/DDBJ databases">
        <authorList>
            <person name="Palmer J.M."/>
        </authorList>
    </citation>
    <scope>NUCLEOTIDE SEQUENCE</scope>
    <source>
        <strain evidence="15">PC9</strain>
    </source>
</reference>
<gene>
    <name evidence="15" type="primary">CHO2</name>
    <name evidence="15" type="ORF">PC9H_011439</name>
</gene>
<dbReference type="GO" id="GO:0005789">
    <property type="term" value="C:endoplasmic reticulum membrane"/>
    <property type="evidence" value="ECO:0007669"/>
    <property type="project" value="UniProtKB-SubCell"/>
</dbReference>
<name>A0A8H6ZLU2_PLEOS</name>
<comment type="catalytic activity">
    <reaction evidence="13">
        <text>a 1,2-diacyl-sn-glycero-3-phosphoethanolamine + S-adenosyl-L-methionine = a 1,2-diacyl-sn-glycero-3-phospho-N-methylethanolamine + S-adenosyl-L-homocysteine + H(+)</text>
        <dbReference type="Rhea" id="RHEA:11164"/>
        <dbReference type="ChEBI" id="CHEBI:15378"/>
        <dbReference type="ChEBI" id="CHEBI:57856"/>
        <dbReference type="ChEBI" id="CHEBI:59789"/>
        <dbReference type="ChEBI" id="CHEBI:64573"/>
        <dbReference type="ChEBI" id="CHEBI:64612"/>
        <dbReference type="EC" id="2.1.1.17"/>
    </reaction>
</comment>
<dbReference type="PANTHER" id="PTHR32138:SF0">
    <property type="entry name" value="PHOSPHATIDYLETHANOLAMINE N-METHYLTRANSFERASE"/>
    <property type="match status" value="1"/>
</dbReference>
<keyword evidence="10 13" id="KW-0472">Membrane</keyword>
<evidence type="ECO:0000256" key="4">
    <source>
        <dbReference type="ARBA" id="ARBA00022679"/>
    </source>
</evidence>
<comment type="similarity">
    <text evidence="13">Belongs to the class VI-like SAM-binding methyltransferase superfamily. CHO2 family.</text>
</comment>
<feature type="region of interest" description="Disordered" evidence="14">
    <location>
        <begin position="1"/>
        <end position="34"/>
    </location>
</feature>